<dbReference type="InterPro" id="IPR009078">
    <property type="entry name" value="Ferritin-like_SF"/>
</dbReference>
<sequence length="158" mass="18177">MMDRTPGSGPIAVHDLQHLIQAEYRSMIYAQRMMQLAPPEHRTYFSRHAEMKRRERLAVWAGWYHRLTACYPVFSKVEPPKDYAAGLRASIADSLDAADTYAWLLDRADEPQLQWLLQRALNGETRWAVRLQSLYSGLWMEGGDFAASKGRIGVIRKP</sequence>
<gene>
    <name evidence="1" type="ORF">J2TS6_31210</name>
</gene>
<comment type="caution">
    <text evidence="1">The sequence shown here is derived from an EMBL/GenBank/DDBJ whole genome shotgun (WGS) entry which is preliminary data.</text>
</comment>
<evidence type="ECO:0000313" key="2">
    <source>
        <dbReference type="Proteomes" id="UP000679779"/>
    </source>
</evidence>
<dbReference type="Proteomes" id="UP000679779">
    <property type="component" value="Unassembled WGS sequence"/>
</dbReference>
<dbReference type="SUPFAM" id="SSF47240">
    <property type="entry name" value="Ferritin-like"/>
    <property type="match status" value="1"/>
</dbReference>
<name>A0A919XJF9_9BACL</name>
<dbReference type="RefSeq" id="WP_160044273.1">
    <property type="nucleotide sequence ID" value="NZ_BORQ01000003.1"/>
</dbReference>
<dbReference type="AlphaFoldDB" id="A0A919XJF9"/>
<evidence type="ECO:0000313" key="1">
    <source>
        <dbReference type="EMBL" id="GIO31980.1"/>
    </source>
</evidence>
<dbReference type="CDD" id="cd00657">
    <property type="entry name" value="Ferritin_like"/>
    <property type="match status" value="1"/>
</dbReference>
<accession>A0A919XJF9</accession>
<proteinExistence type="predicted"/>
<keyword evidence="2" id="KW-1185">Reference proteome</keyword>
<organism evidence="1 2">
    <name type="scientific">Paenibacillus albilobatus</name>
    <dbReference type="NCBI Taxonomy" id="2716884"/>
    <lineage>
        <taxon>Bacteria</taxon>
        <taxon>Bacillati</taxon>
        <taxon>Bacillota</taxon>
        <taxon>Bacilli</taxon>
        <taxon>Bacillales</taxon>
        <taxon>Paenibacillaceae</taxon>
        <taxon>Paenibacillus</taxon>
    </lineage>
</organism>
<protein>
    <submittedName>
        <fullName evidence="1">Uncharacterized protein</fullName>
    </submittedName>
</protein>
<reference evidence="1" key="1">
    <citation type="submission" date="2021-03" db="EMBL/GenBank/DDBJ databases">
        <title>Antimicrobial resistance genes in bacteria isolated from Japanese honey, and their potential for conferring macrolide and lincosamide resistance in the American foulbrood pathogen Paenibacillus larvae.</title>
        <authorList>
            <person name="Okamoto M."/>
            <person name="Kumagai M."/>
            <person name="Kanamori H."/>
            <person name="Takamatsu D."/>
        </authorList>
    </citation>
    <scope>NUCLEOTIDE SEQUENCE</scope>
    <source>
        <strain evidence="1">J2TS6</strain>
    </source>
</reference>
<dbReference type="EMBL" id="BORQ01000003">
    <property type="protein sequence ID" value="GIO31980.1"/>
    <property type="molecule type" value="Genomic_DNA"/>
</dbReference>